<dbReference type="Proteomes" id="UP001139028">
    <property type="component" value="Unassembled WGS sequence"/>
</dbReference>
<feature type="domain" description="DNA2/NAM7 helicase helicase" evidence="6">
    <location>
        <begin position="264"/>
        <end position="551"/>
    </location>
</feature>
<dbReference type="SUPFAM" id="SSF52540">
    <property type="entry name" value="P-loop containing nucleoside triphosphate hydrolases"/>
    <property type="match status" value="1"/>
</dbReference>
<dbReference type="InterPro" id="IPR041677">
    <property type="entry name" value="DNA2/NAM7_AAA_11"/>
</dbReference>
<dbReference type="AlphaFoldDB" id="A0A9X2EPG6"/>
<protein>
    <submittedName>
        <fullName evidence="8">AAA domain-containing protein</fullName>
    </submittedName>
</protein>
<feature type="domain" description="DNA2/NAM7 helicase-like C-terminal" evidence="7">
    <location>
        <begin position="584"/>
        <end position="764"/>
    </location>
</feature>
<dbReference type="Pfam" id="PF13087">
    <property type="entry name" value="AAA_12"/>
    <property type="match status" value="1"/>
</dbReference>
<sequence>MQHPPNQLIEYFRRCYQADSYDLSLNNILNLKVSRRLFSEEQDYLGAGQLPRIPLAGAAGAKLLEQADSHRKERRLIYGCLFICGSYAHQGSLAAKRKLCAPLIYFPANVYYEEEHYVEINHADARVNLPVLRQLLKSDVESSTTDGFPAPSSAITSAELGAIGRWLGQFTILENIEELGRWPKLEAQAVVEQSVKSSGLSLVSASAVVLADRSRGARGVLHELQLLTQEVNLSAPLRQLLGGRTDTVWESVSEPEMLPGLLSAVQERALKNAARYPLSLVSGPPGTGKSFTIAAMVIDRILHGESVLVVSKTSQALEVVRDKLRVDYGLTQGCLHAEERGFAQSLKARLNSLLKEGVEVRAETPSQAKRAVKRAYIQLQRLEVRFSRALRLARFVGAGRLAQWIVHYGAALLGSRLNVRSLWDFQEQIDSCRRRFEKLAALYLNTYRQEKLRILLEEERGTLASFLQALRSRSSKVQAERFAQTDMRVVLQAFPIWLVEADELNEVMPLLPTLFDVVIFDEATQCDVSSALPALFRAQRAVIVGDGKQLRHVSFLSGKRQLGIWQGVMGEPDLPAGLSYREQSLLDLASDVIPTQKAVVMLDEHYRSAPELIAFSNHAFYADRLKIMQARPVPLSESALEFHPLCGRRGKNGRNRAEKDWVIKQLGRHFDRYASALIKPSVGVLSPYRDQVEYLEVEITKAFALKQLQVFSVRVATPYGFQGEERDLMLISLVVDSQSLRAASYLNRADMFNVAITRAKERQLVALSIDPEALAPDHLLRRYVNYTHLAPSLRGGEAFVCSFSREVSRVLSDEGIPHWIGFPVAGQRVDVVCEVRGRFLGVDLIGFPGDYESHYSNRVYKALYRAGIPVLPLPYINWLRDREACVAQLLAALHGEGGR</sequence>
<dbReference type="GO" id="GO:0016787">
    <property type="term" value="F:hydrolase activity"/>
    <property type="evidence" value="ECO:0007669"/>
    <property type="project" value="UniProtKB-KW"/>
</dbReference>
<organism evidence="8 9">
    <name type="scientific">Microbulbifer okhotskensis</name>
    <dbReference type="NCBI Taxonomy" id="2926617"/>
    <lineage>
        <taxon>Bacteria</taxon>
        <taxon>Pseudomonadati</taxon>
        <taxon>Pseudomonadota</taxon>
        <taxon>Gammaproteobacteria</taxon>
        <taxon>Cellvibrionales</taxon>
        <taxon>Microbulbiferaceae</taxon>
        <taxon>Microbulbifer</taxon>
    </lineage>
</organism>
<dbReference type="GO" id="GO:0005524">
    <property type="term" value="F:ATP binding"/>
    <property type="evidence" value="ECO:0007669"/>
    <property type="project" value="UniProtKB-KW"/>
</dbReference>
<comment type="similarity">
    <text evidence="1">Belongs to the DNA2/NAM7 helicase family.</text>
</comment>
<keyword evidence="9" id="KW-1185">Reference proteome</keyword>
<evidence type="ECO:0000256" key="1">
    <source>
        <dbReference type="ARBA" id="ARBA00007913"/>
    </source>
</evidence>
<dbReference type="InterPro" id="IPR050534">
    <property type="entry name" value="Coronavir_polyprotein_1ab"/>
</dbReference>
<evidence type="ECO:0000256" key="3">
    <source>
        <dbReference type="ARBA" id="ARBA00022801"/>
    </source>
</evidence>
<accession>A0A9X2EPG6</accession>
<evidence type="ECO:0000313" key="8">
    <source>
        <dbReference type="EMBL" id="MCO1333318.1"/>
    </source>
</evidence>
<dbReference type="EMBL" id="JALBWM010000007">
    <property type="protein sequence ID" value="MCO1333318.1"/>
    <property type="molecule type" value="Genomic_DNA"/>
</dbReference>
<dbReference type="CDD" id="cd17934">
    <property type="entry name" value="DEXXQc_Upf1-like"/>
    <property type="match status" value="1"/>
</dbReference>
<keyword evidence="5" id="KW-0067">ATP-binding</keyword>
<dbReference type="PANTHER" id="PTHR43788">
    <property type="entry name" value="DNA2/NAM7 HELICASE FAMILY MEMBER"/>
    <property type="match status" value="1"/>
</dbReference>
<proteinExistence type="inferred from homology"/>
<dbReference type="Gene3D" id="3.40.50.300">
    <property type="entry name" value="P-loop containing nucleotide triphosphate hydrolases"/>
    <property type="match status" value="2"/>
</dbReference>
<dbReference type="InterPro" id="IPR027417">
    <property type="entry name" value="P-loop_NTPase"/>
</dbReference>
<keyword evidence="4" id="KW-0347">Helicase</keyword>
<evidence type="ECO:0000256" key="2">
    <source>
        <dbReference type="ARBA" id="ARBA00022741"/>
    </source>
</evidence>
<dbReference type="CDD" id="cd18808">
    <property type="entry name" value="SF1_C_Upf1"/>
    <property type="match status" value="1"/>
</dbReference>
<dbReference type="RefSeq" id="WP_252464513.1">
    <property type="nucleotide sequence ID" value="NZ_JALBWM010000007.1"/>
</dbReference>
<evidence type="ECO:0000313" key="9">
    <source>
        <dbReference type="Proteomes" id="UP001139028"/>
    </source>
</evidence>
<dbReference type="GO" id="GO:0043139">
    <property type="term" value="F:5'-3' DNA helicase activity"/>
    <property type="evidence" value="ECO:0007669"/>
    <property type="project" value="TreeGrafter"/>
</dbReference>
<dbReference type="InterPro" id="IPR041679">
    <property type="entry name" value="DNA2/NAM7-like_C"/>
</dbReference>
<name>A0A9X2EPG6_9GAMM</name>
<keyword evidence="2" id="KW-0547">Nucleotide-binding</keyword>
<dbReference type="InterPro" id="IPR047187">
    <property type="entry name" value="SF1_C_Upf1"/>
</dbReference>
<evidence type="ECO:0000259" key="7">
    <source>
        <dbReference type="Pfam" id="PF13087"/>
    </source>
</evidence>
<dbReference type="Pfam" id="PF13086">
    <property type="entry name" value="AAA_11"/>
    <property type="match status" value="1"/>
</dbReference>
<evidence type="ECO:0000256" key="5">
    <source>
        <dbReference type="ARBA" id="ARBA00022840"/>
    </source>
</evidence>
<reference evidence="8" key="1">
    <citation type="journal article" date="2022" name="Arch. Microbiol.">
        <title>Microbulbifer okhotskensis sp. nov., isolated from a deep bottom sediment of the Okhotsk Sea.</title>
        <authorList>
            <person name="Romanenko L."/>
            <person name="Kurilenko V."/>
            <person name="Otstavnykh N."/>
            <person name="Velansky P."/>
            <person name="Isaeva M."/>
            <person name="Mikhailov V."/>
        </authorList>
    </citation>
    <scope>NUCLEOTIDE SEQUENCE</scope>
    <source>
        <strain evidence="8">OS29</strain>
    </source>
</reference>
<gene>
    <name evidence="8" type="ORF">MO867_03095</name>
</gene>
<evidence type="ECO:0000256" key="4">
    <source>
        <dbReference type="ARBA" id="ARBA00022806"/>
    </source>
</evidence>
<comment type="caution">
    <text evidence="8">The sequence shown here is derived from an EMBL/GenBank/DDBJ whole genome shotgun (WGS) entry which is preliminary data.</text>
</comment>
<evidence type="ECO:0000259" key="6">
    <source>
        <dbReference type="Pfam" id="PF13086"/>
    </source>
</evidence>
<dbReference type="PANTHER" id="PTHR43788:SF8">
    <property type="entry name" value="DNA-BINDING PROTEIN SMUBP-2"/>
    <property type="match status" value="1"/>
</dbReference>
<keyword evidence="3" id="KW-0378">Hydrolase</keyword>